<protein>
    <recommendedName>
        <fullName evidence="3">Right handed beta helix domain-containing protein</fullName>
    </recommendedName>
</protein>
<gene>
    <name evidence="2" type="ORF">SDC9_90541</name>
</gene>
<feature type="compositionally biased region" description="Low complexity" evidence="1">
    <location>
        <begin position="65"/>
        <end position="84"/>
    </location>
</feature>
<dbReference type="AlphaFoldDB" id="A0A645A235"/>
<organism evidence="2">
    <name type="scientific">bioreactor metagenome</name>
    <dbReference type="NCBI Taxonomy" id="1076179"/>
    <lineage>
        <taxon>unclassified sequences</taxon>
        <taxon>metagenomes</taxon>
        <taxon>ecological metagenomes</taxon>
    </lineage>
</organism>
<feature type="region of interest" description="Disordered" evidence="1">
    <location>
        <begin position="61"/>
        <end position="132"/>
    </location>
</feature>
<name>A0A645A235_9ZZZZ</name>
<proteinExistence type="predicted"/>
<evidence type="ECO:0000313" key="2">
    <source>
        <dbReference type="EMBL" id="MPM43864.1"/>
    </source>
</evidence>
<dbReference type="PROSITE" id="PS51257">
    <property type="entry name" value="PROKAR_LIPOPROTEIN"/>
    <property type="match status" value="1"/>
</dbReference>
<dbReference type="Gene3D" id="2.160.20.20">
    <property type="match status" value="1"/>
</dbReference>
<accession>A0A645A235</accession>
<evidence type="ECO:0000256" key="1">
    <source>
        <dbReference type="SAM" id="MobiDB-lite"/>
    </source>
</evidence>
<feature type="region of interest" description="Disordered" evidence="1">
    <location>
        <begin position="193"/>
        <end position="229"/>
    </location>
</feature>
<comment type="caution">
    <text evidence="2">The sequence shown here is derived from an EMBL/GenBank/DDBJ whole genome shotgun (WGS) entry which is preliminary data.</text>
</comment>
<dbReference type="InterPro" id="IPR012332">
    <property type="entry name" value="Autotransporter_pectin_lyase_C"/>
</dbReference>
<dbReference type="EMBL" id="VSSQ01010262">
    <property type="protein sequence ID" value="MPM43864.1"/>
    <property type="molecule type" value="Genomic_DNA"/>
</dbReference>
<feature type="compositionally biased region" description="Polar residues" evidence="1">
    <location>
        <begin position="208"/>
        <end position="226"/>
    </location>
</feature>
<sequence length="589" mass="58888">MKFRKVITVICGICVFAAFVTGCSGSGSATKNTDQAGQTVYGQVQSISGKSITLLLGEMAQNNMPQGGAPSAGSSGAPQGEAPSIPSNSGAPQGEPPTASSSGAPQGEAPSGDGSAPSLPEGGSMGSPFTAGTETITITAGDSVSIVTQNAGQETEAALGDIAEDDILTVTFDSSGVVSKIIIMQFGGAMGQDGGNSGGSQSTDNGTAATTMTSDDTVTGATYTSSGDDENALRIDSATVALDSVTIEKTGGASSSSENGDFYGTNAGLLAQNGAVVTITNSTVTTSAQNGNGIFSYGEGTTINVSDTKIRTSADNSGGIQTTGGAVMNATNLDVETQGNSSAAIRSDRGGGTVTVDGGKYVSNGSGSPTIYSTANITVKNATLTANNSEAVVVEGKNLVTLTDCDVTGNMSGTYNDSSEVIHNVMIYQSMSGDAEVGEASFSMSGGSLTAKAGDMFYVTNTNCVIELRSVTLTLANDVFLRVAGNDSSRGWGESGNNGGTVAFTAAAQAFSGKIIVDDISSLDLNITEGSVFTGTINTDGQAGDVSVKLDSTSKWVLTGDAYITSFDGDVANITSNGYTVYVNGTAIN</sequence>
<reference evidence="2" key="1">
    <citation type="submission" date="2019-08" db="EMBL/GenBank/DDBJ databases">
        <authorList>
            <person name="Kucharzyk K."/>
            <person name="Murdoch R.W."/>
            <person name="Higgins S."/>
            <person name="Loffler F."/>
        </authorList>
    </citation>
    <scope>NUCLEOTIDE SEQUENCE</scope>
</reference>
<evidence type="ECO:0008006" key="3">
    <source>
        <dbReference type="Google" id="ProtNLM"/>
    </source>
</evidence>